<dbReference type="EMBL" id="JBHTLS010000134">
    <property type="protein sequence ID" value="MFD1106961.1"/>
    <property type="molecule type" value="Genomic_DNA"/>
</dbReference>
<protein>
    <submittedName>
        <fullName evidence="3">DUF2059 domain-containing protein</fullName>
    </submittedName>
</protein>
<dbReference type="Proteomes" id="UP001597203">
    <property type="component" value="Unassembled WGS sequence"/>
</dbReference>
<reference evidence="4" key="1">
    <citation type="journal article" date="2019" name="Int. J. Syst. Evol. Microbiol.">
        <title>The Global Catalogue of Microorganisms (GCM) 10K type strain sequencing project: providing services to taxonomists for standard genome sequencing and annotation.</title>
        <authorList>
            <consortium name="The Broad Institute Genomics Platform"/>
            <consortium name="The Broad Institute Genome Sequencing Center for Infectious Disease"/>
            <person name="Wu L."/>
            <person name="Ma J."/>
        </authorList>
    </citation>
    <scope>NUCLEOTIDE SEQUENCE [LARGE SCALE GENOMIC DNA]</scope>
    <source>
        <strain evidence="4">CCUG 54329</strain>
    </source>
</reference>
<organism evidence="3 4">
    <name type="scientific">Sphingobium olei</name>
    <dbReference type="NCBI Taxonomy" id="420955"/>
    <lineage>
        <taxon>Bacteria</taxon>
        <taxon>Pseudomonadati</taxon>
        <taxon>Pseudomonadota</taxon>
        <taxon>Alphaproteobacteria</taxon>
        <taxon>Sphingomonadales</taxon>
        <taxon>Sphingomonadaceae</taxon>
        <taxon>Sphingobium</taxon>
    </lineage>
</organism>
<dbReference type="RefSeq" id="WP_380914093.1">
    <property type="nucleotide sequence ID" value="NZ_JBHTLS010000134.1"/>
</dbReference>
<keyword evidence="4" id="KW-1185">Reference proteome</keyword>
<proteinExistence type="predicted"/>
<sequence length="241" mass="26101">MRHLLAIPLLALAVPALAQASAAPTSVETLAPVDPALLAKARPIAAVIIPDGVMTRMMGPMMQKMIGPMLDGMTKMPVRDLMKAGGMDPAQADRLSPATIEQVVTIVDPAYRERMHIMMGGMMPALGRFMSRYEPDMREGMAEAFASRYTAAELDQIGAFMRTPAGARFGGGFMELATDPHYIGKVTSMMPALMQAMPDIMKESQAQLAKLPKPRSYKDLTPAERQRLETLLGADAKKVAQ</sequence>
<evidence type="ECO:0000313" key="4">
    <source>
        <dbReference type="Proteomes" id="UP001597203"/>
    </source>
</evidence>
<gene>
    <name evidence="3" type="ORF">ACFQ24_19015</name>
</gene>
<feature type="signal peptide" evidence="1">
    <location>
        <begin position="1"/>
        <end position="18"/>
    </location>
</feature>
<evidence type="ECO:0000313" key="3">
    <source>
        <dbReference type="EMBL" id="MFD1106961.1"/>
    </source>
</evidence>
<dbReference type="InterPro" id="IPR018637">
    <property type="entry name" value="DUF2059"/>
</dbReference>
<feature type="domain" description="DUF2059" evidence="2">
    <location>
        <begin position="136"/>
        <end position="169"/>
    </location>
</feature>
<evidence type="ECO:0000259" key="2">
    <source>
        <dbReference type="Pfam" id="PF09832"/>
    </source>
</evidence>
<accession>A0ABW3P2P4</accession>
<comment type="caution">
    <text evidence="3">The sequence shown here is derived from an EMBL/GenBank/DDBJ whole genome shotgun (WGS) entry which is preliminary data.</text>
</comment>
<name>A0ABW3P2P4_9SPHN</name>
<feature type="chain" id="PRO_5047108557" evidence="1">
    <location>
        <begin position="19"/>
        <end position="241"/>
    </location>
</feature>
<keyword evidence="1" id="KW-0732">Signal</keyword>
<dbReference type="Pfam" id="PF09832">
    <property type="entry name" value="DUF2059"/>
    <property type="match status" value="1"/>
</dbReference>
<evidence type="ECO:0000256" key="1">
    <source>
        <dbReference type="SAM" id="SignalP"/>
    </source>
</evidence>